<feature type="transmembrane region" description="Helical" evidence="7">
    <location>
        <begin position="263"/>
        <end position="283"/>
    </location>
</feature>
<evidence type="ECO:0000256" key="5">
    <source>
        <dbReference type="ARBA" id="ARBA00022989"/>
    </source>
</evidence>
<dbReference type="Pfam" id="PF07690">
    <property type="entry name" value="MFS_1"/>
    <property type="match status" value="1"/>
</dbReference>
<evidence type="ECO:0000256" key="4">
    <source>
        <dbReference type="ARBA" id="ARBA00022692"/>
    </source>
</evidence>
<dbReference type="PROSITE" id="PS50850">
    <property type="entry name" value="MFS"/>
    <property type="match status" value="1"/>
</dbReference>
<dbReference type="PANTHER" id="PTHR23517:SF14">
    <property type="entry name" value="PUTATIVE-RELATED"/>
    <property type="match status" value="1"/>
</dbReference>
<dbReference type="InterPro" id="IPR050171">
    <property type="entry name" value="MFS_Transporters"/>
</dbReference>
<evidence type="ECO:0000256" key="1">
    <source>
        <dbReference type="ARBA" id="ARBA00004651"/>
    </source>
</evidence>
<dbReference type="Gene3D" id="1.20.1250.20">
    <property type="entry name" value="MFS general substrate transporter like domains"/>
    <property type="match status" value="2"/>
</dbReference>
<feature type="transmembrane region" description="Helical" evidence="7">
    <location>
        <begin position="39"/>
        <end position="60"/>
    </location>
</feature>
<keyword evidence="10" id="KW-1185">Reference proteome</keyword>
<feature type="domain" description="Major facilitator superfamily (MFS) profile" evidence="8">
    <location>
        <begin position="5"/>
        <end position="381"/>
    </location>
</feature>
<organism evidence="9 10">
    <name type="scientific">Oxyplasma meridianum</name>
    <dbReference type="NCBI Taxonomy" id="3073602"/>
    <lineage>
        <taxon>Archaea</taxon>
        <taxon>Methanobacteriati</taxon>
        <taxon>Thermoplasmatota</taxon>
        <taxon>Thermoplasmata</taxon>
        <taxon>Thermoplasmatales</taxon>
        <taxon>Thermoplasmataceae</taxon>
        <taxon>Oxyplasma</taxon>
    </lineage>
</organism>
<dbReference type="SUPFAM" id="SSF103473">
    <property type="entry name" value="MFS general substrate transporter"/>
    <property type="match status" value="1"/>
</dbReference>
<dbReference type="Proteomes" id="UP001451606">
    <property type="component" value="Chromosome"/>
</dbReference>
<dbReference type="InterPro" id="IPR011701">
    <property type="entry name" value="MFS"/>
</dbReference>
<proteinExistence type="predicted"/>
<dbReference type="InterPro" id="IPR036259">
    <property type="entry name" value="MFS_trans_sf"/>
</dbReference>
<keyword evidence="5 7" id="KW-1133">Transmembrane helix</keyword>
<keyword evidence="6 7" id="KW-0472">Membrane</keyword>
<evidence type="ECO:0000313" key="9">
    <source>
        <dbReference type="EMBL" id="WYY00114.1"/>
    </source>
</evidence>
<evidence type="ECO:0000313" key="10">
    <source>
        <dbReference type="Proteomes" id="UP001451606"/>
    </source>
</evidence>
<dbReference type="GO" id="GO:0022857">
    <property type="term" value="F:transmembrane transporter activity"/>
    <property type="evidence" value="ECO:0007669"/>
    <property type="project" value="InterPro"/>
</dbReference>
<sequence length="386" mass="42291">MVSRNVSLITASSTIRGLGYSSIWIYSSLYMHEVLKISLFFDGIIFTAGGFLAAFVNIYGGSISDRVGHKETMIFSYSMAVIIYAVISFVQGVALSAILYPAAFIALMISNAIQSPASNALISKSSDVQLKGFSILRVGNNIGWGFGPAIGGFIESYSGYHFLFIFGLLAGIISIGISLFLHNVKNDGMKPRPALITSNTWLLELSMIALLLFIVQAQETVTLTNYATIIRSIKVYELGFVYLTNGIFVTVSQGFVYKISRRIGNYVSFAIGSFIYSFGFFSYAFDTNLFGMIISTIVLTIGEDFAFPVGYSMVSAVSKPENIGKNMGIYNAFLSIGRAIGPTIGGSAFTFFPDPYELWLFTTITGFVSCLMFIVRFRKVETLKHV</sequence>
<comment type="subcellular location">
    <subcellularLocation>
        <location evidence="1">Cell membrane</location>
        <topology evidence="1">Multi-pass membrane protein</topology>
    </subcellularLocation>
</comment>
<evidence type="ECO:0000259" key="8">
    <source>
        <dbReference type="PROSITE" id="PS50850"/>
    </source>
</evidence>
<feature type="transmembrane region" description="Helical" evidence="7">
    <location>
        <begin position="358"/>
        <end position="377"/>
    </location>
</feature>
<keyword evidence="4 7" id="KW-0812">Transmembrane</keyword>
<feature type="transmembrane region" description="Helical" evidence="7">
    <location>
        <begin position="6"/>
        <end position="27"/>
    </location>
</feature>
<dbReference type="PANTHER" id="PTHR23517">
    <property type="entry name" value="RESISTANCE PROTEIN MDTM, PUTATIVE-RELATED-RELATED"/>
    <property type="match status" value="1"/>
</dbReference>
<feature type="transmembrane region" description="Helical" evidence="7">
    <location>
        <begin position="160"/>
        <end position="181"/>
    </location>
</feature>
<evidence type="ECO:0000256" key="2">
    <source>
        <dbReference type="ARBA" id="ARBA00022448"/>
    </source>
</evidence>
<gene>
    <name evidence="9" type="ORF">OXIME_000669</name>
</gene>
<keyword evidence="2" id="KW-0813">Transport</keyword>
<dbReference type="GeneID" id="95967400"/>
<feature type="transmembrane region" description="Helical" evidence="7">
    <location>
        <begin position="289"/>
        <end position="311"/>
    </location>
</feature>
<feature type="transmembrane region" description="Helical" evidence="7">
    <location>
        <begin position="332"/>
        <end position="352"/>
    </location>
</feature>
<dbReference type="AlphaFoldDB" id="A0AAX4NF82"/>
<feature type="transmembrane region" description="Helical" evidence="7">
    <location>
        <begin position="80"/>
        <end position="113"/>
    </location>
</feature>
<name>A0AAX4NF82_9ARCH</name>
<evidence type="ECO:0000256" key="6">
    <source>
        <dbReference type="ARBA" id="ARBA00023136"/>
    </source>
</evidence>
<dbReference type="GO" id="GO:0005886">
    <property type="term" value="C:plasma membrane"/>
    <property type="evidence" value="ECO:0007669"/>
    <property type="project" value="UniProtKB-SubCell"/>
</dbReference>
<feature type="transmembrane region" description="Helical" evidence="7">
    <location>
        <begin position="193"/>
        <end position="215"/>
    </location>
</feature>
<dbReference type="KEGG" id="omr:OXIME_000669"/>
<evidence type="ECO:0000256" key="3">
    <source>
        <dbReference type="ARBA" id="ARBA00022475"/>
    </source>
</evidence>
<dbReference type="EMBL" id="CP133772">
    <property type="protein sequence ID" value="WYY00114.1"/>
    <property type="molecule type" value="Genomic_DNA"/>
</dbReference>
<accession>A0AAX4NF82</accession>
<reference evidence="9 10" key="1">
    <citation type="submission" date="2023-09" db="EMBL/GenBank/DDBJ databases">
        <authorList>
            <person name="Golyshina O.V."/>
            <person name="Lunev E.A."/>
            <person name="Bargiela R."/>
            <person name="Gaines M.C."/>
            <person name="Daum B."/>
            <person name="Bale N.J."/>
            <person name="Koenen M."/>
            <person name="Sinninghe Damst J.S."/>
            <person name="Yakimov M."/>
            <person name="Golyshin P.N."/>
        </authorList>
    </citation>
    <scope>NUCLEOTIDE SEQUENCE [LARGE SCALE GENOMIC DNA]</scope>
    <source>
        <strain evidence="9 10">M1</strain>
    </source>
</reference>
<feature type="transmembrane region" description="Helical" evidence="7">
    <location>
        <begin position="235"/>
        <end position="256"/>
    </location>
</feature>
<dbReference type="RefSeq" id="WP_393972067.1">
    <property type="nucleotide sequence ID" value="NZ_CP133772.1"/>
</dbReference>
<evidence type="ECO:0000256" key="7">
    <source>
        <dbReference type="SAM" id="Phobius"/>
    </source>
</evidence>
<keyword evidence="3" id="KW-1003">Cell membrane</keyword>
<protein>
    <submittedName>
        <fullName evidence="9">MFS transporter</fullName>
    </submittedName>
</protein>
<dbReference type="InterPro" id="IPR020846">
    <property type="entry name" value="MFS_dom"/>
</dbReference>